<proteinExistence type="predicted"/>
<accession>A0A445E1Z8</accession>
<dbReference type="AlphaFoldDB" id="A0A445E1Z8"/>
<evidence type="ECO:0000313" key="2">
    <source>
        <dbReference type="Proteomes" id="UP000289738"/>
    </source>
</evidence>
<comment type="caution">
    <text evidence="1">The sequence shown here is derived from an EMBL/GenBank/DDBJ whole genome shotgun (WGS) entry which is preliminary data.</text>
</comment>
<dbReference type="Gene3D" id="3.10.290.10">
    <property type="entry name" value="RNA-binding S4 domain"/>
    <property type="match status" value="1"/>
</dbReference>
<name>A0A445E1Z8_ARAHY</name>
<protein>
    <submittedName>
        <fullName evidence="1">Uncharacterized protein</fullName>
    </submittedName>
</protein>
<dbReference type="GO" id="GO:0003723">
    <property type="term" value="F:RNA binding"/>
    <property type="evidence" value="ECO:0007669"/>
    <property type="project" value="InterPro"/>
</dbReference>
<sequence length="105" mass="11390">MSNYCCKPQDIIIAKDEQKSKVLIQNSLNSAPREELPNYLTLHPFQYKGLSASLQIAVTAIVPHTSSVSSIELSFSLSHSSLTPTTTVALITITLPFPSTSVSIQ</sequence>
<gene>
    <name evidence="1" type="ORF">Ahy_A03g015973</name>
</gene>
<reference evidence="1 2" key="1">
    <citation type="submission" date="2019-01" db="EMBL/GenBank/DDBJ databases">
        <title>Sequencing of cultivated peanut Arachis hypogaea provides insights into genome evolution and oil improvement.</title>
        <authorList>
            <person name="Chen X."/>
        </authorList>
    </citation>
    <scope>NUCLEOTIDE SEQUENCE [LARGE SCALE GENOMIC DNA]</scope>
    <source>
        <strain evidence="2">cv. Fuhuasheng</strain>
        <tissue evidence="1">Leaves</tissue>
    </source>
</reference>
<dbReference type="STRING" id="3818.A0A445E1Z8"/>
<dbReference type="EMBL" id="SDMP01000003">
    <property type="protein sequence ID" value="RYR69429.1"/>
    <property type="molecule type" value="Genomic_DNA"/>
</dbReference>
<keyword evidence="2" id="KW-1185">Reference proteome</keyword>
<dbReference type="InterPro" id="IPR036986">
    <property type="entry name" value="S4_RNA-bd_sf"/>
</dbReference>
<evidence type="ECO:0000313" key="1">
    <source>
        <dbReference type="EMBL" id="RYR69429.1"/>
    </source>
</evidence>
<dbReference type="Proteomes" id="UP000289738">
    <property type="component" value="Chromosome A03"/>
</dbReference>
<organism evidence="1 2">
    <name type="scientific">Arachis hypogaea</name>
    <name type="common">Peanut</name>
    <dbReference type="NCBI Taxonomy" id="3818"/>
    <lineage>
        <taxon>Eukaryota</taxon>
        <taxon>Viridiplantae</taxon>
        <taxon>Streptophyta</taxon>
        <taxon>Embryophyta</taxon>
        <taxon>Tracheophyta</taxon>
        <taxon>Spermatophyta</taxon>
        <taxon>Magnoliopsida</taxon>
        <taxon>eudicotyledons</taxon>
        <taxon>Gunneridae</taxon>
        <taxon>Pentapetalae</taxon>
        <taxon>rosids</taxon>
        <taxon>fabids</taxon>
        <taxon>Fabales</taxon>
        <taxon>Fabaceae</taxon>
        <taxon>Papilionoideae</taxon>
        <taxon>50 kb inversion clade</taxon>
        <taxon>dalbergioids sensu lato</taxon>
        <taxon>Dalbergieae</taxon>
        <taxon>Pterocarpus clade</taxon>
        <taxon>Arachis</taxon>
    </lineage>
</organism>